<keyword evidence="7 8" id="KW-0472">Membrane</keyword>
<evidence type="ECO:0000256" key="2">
    <source>
        <dbReference type="ARBA" id="ARBA00009854"/>
    </source>
</evidence>
<protein>
    <recommendedName>
        <fullName evidence="9">YidE/YbjL duplication domain-containing protein</fullName>
    </recommendedName>
</protein>
<keyword evidence="4" id="KW-1003">Cell membrane</keyword>
<evidence type="ECO:0000256" key="4">
    <source>
        <dbReference type="ARBA" id="ARBA00022475"/>
    </source>
</evidence>
<evidence type="ECO:0000256" key="1">
    <source>
        <dbReference type="ARBA" id="ARBA00004651"/>
    </source>
</evidence>
<evidence type="ECO:0000313" key="10">
    <source>
        <dbReference type="EMBL" id="MCL1123257.1"/>
    </source>
</evidence>
<dbReference type="InterPro" id="IPR050144">
    <property type="entry name" value="AAE_transporter"/>
</dbReference>
<dbReference type="Proteomes" id="UP001203423">
    <property type="component" value="Unassembled WGS sequence"/>
</dbReference>
<name>A0ABT0L6E0_9GAMM</name>
<evidence type="ECO:0000256" key="3">
    <source>
        <dbReference type="ARBA" id="ARBA00022448"/>
    </source>
</evidence>
<dbReference type="Pfam" id="PF06826">
    <property type="entry name" value="Asp-Al_Ex"/>
    <property type="match status" value="1"/>
</dbReference>
<proteinExistence type="inferred from homology"/>
<accession>A0ABT0L6E0</accession>
<gene>
    <name evidence="10" type="ORF">L2764_01860</name>
</gene>
<feature type="transmembrane region" description="Helical" evidence="8">
    <location>
        <begin position="60"/>
        <end position="77"/>
    </location>
</feature>
<dbReference type="PANTHER" id="PTHR30445:SF9">
    <property type="match status" value="1"/>
</dbReference>
<comment type="similarity">
    <text evidence="2">Belongs to the AAE transporter (TC 2.A.81) family.</text>
</comment>
<keyword evidence="6 8" id="KW-1133">Transmembrane helix</keyword>
<feature type="transmembrane region" description="Helical" evidence="8">
    <location>
        <begin position="83"/>
        <end position="108"/>
    </location>
</feature>
<dbReference type="InterPro" id="IPR006512">
    <property type="entry name" value="YidE_YbjL"/>
</dbReference>
<keyword evidence="5 8" id="KW-0812">Transmembrane</keyword>
<dbReference type="RefSeq" id="WP_248938545.1">
    <property type="nucleotide sequence ID" value="NZ_JAKIKS010000004.1"/>
</dbReference>
<feature type="domain" description="YidE/YbjL duplication" evidence="9">
    <location>
        <begin position="16"/>
        <end position="139"/>
    </location>
</feature>
<evidence type="ECO:0000259" key="9">
    <source>
        <dbReference type="Pfam" id="PF06826"/>
    </source>
</evidence>
<dbReference type="EMBL" id="JAKIKS010000004">
    <property type="protein sequence ID" value="MCL1123257.1"/>
    <property type="molecule type" value="Genomic_DNA"/>
</dbReference>
<evidence type="ECO:0000256" key="6">
    <source>
        <dbReference type="ARBA" id="ARBA00022989"/>
    </source>
</evidence>
<comment type="caution">
    <text evidence="10">The sequence shown here is derived from an EMBL/GenBank/DDBJ whole genome shotgun (WGS) entry which is preliminary data.</text>
</comment>
<evidence type="ECO:0000256" key="5">
    <source>
        <dbReference type="ARBA" id="ARBA00022692"/>
    </source>
</evidence>
<evidence type="ECO:0000256" key="7">
    <source>
        <dbReference type="ARBA" id="ARBA00023136"/>
    </source>
</evidence>
<keyword evidence="3" id="KW-0813">Transport</keyword>
<evidence type="ECO:0000256" key="8">
    <source>
        <dbReference type="SAM" id="Phobius"/>
    </source>
</evidence>
<reference evidence="10 11" key="1">
    <citation type="submission" date="2022-01" db="EMBL/GenBank/DDBJ databases">
        <title>Whole genome-based taxonomy of the Shewanellaceae.</title>
        <authorList>
            <person name="Martin-Rodriguez A.J."/>
        </authorList>
    </citation>
    <scope>NUCLEOTIDE SEQUENCE [LARGE SCALE GENOMIC DNA]</scope>
    <source>
        <strain evidence="10 11">DSM 17177</strain>
    </source>
</reference>
<organism evidence="10 11">
    <name type="scientific">Shewanella surugensis</name>
    <dbReference type="NCBI Taxonomy" id="212020"/>
    <lineage>
        <taxon>Bacteria</taxon>
        <taxon>Pseudomonadati</taxon>
        <taxon>Pseudomonadota</taxon>
        <taxon>Gammaproteobacteria</taxon>
        <taxon>Alteromonadales</taxon>
        <taxon>Shewanellaceae</taxon>
        <taxon>Shewanella</taxon>
    </lineage>
</organism>
<comment type="subcellular location">
    <subcellularLocation>
        <location evidence="1">Cell membrane</location>
        <topology evidence="1">Multi-pass membrane protein</topology>
    </subcellularLocation>
</comment>
<sequence length="154" mass="16315">MGILHSLFKASPLIALLITLTLGYLVGKLTIGRFVLGGLAGTLIMRVLVDPIGVDIDSSIRNIFFALFIYAVGFQGGPRFFSALNILLSAVVMTVTGLVCVLAADWAFKPRSRYSSRLAAGELTPSSIIDTEGDAISQLSGVSDQAKKSCSPHI</sequence>
<keyword evidence="11" id="KW-1185">Reference proteome</keyword>
<evidence type="ECO:0000313" key="11">
    <source>
        <dbReference type="Proteomes" id="UP001203423"/>
    </source>
</evidence>
<dbReference type="PANTHER" id="PTHR30445">
    <property type="entry name" value="K(+)_H(+) ANTIPORTER SUBUNIT KHTT"/>
    <property type="match status" value="1"/>
</dbReference>